<reference evidence="2 3" key="1">
    <citation type="submission" date="2018-11" db="EMBL/GenBank/DDBJ databases">
        <authorList>
            <consortium name="Pathogen Informatics"/>
        </authorList>
    </citation>
    <scope>NUCLEOTIDE SEQUENCE [LARGE SCALE GENOMIC DNA]</scope>
</reference>
<dbReference type="AlphaFoldDB" id="A0A3P7N182"/>
<evidence type="ECO:0000313" key="2">
    <source>
        <dbReference type="EMBL" id="VDN36035.1"/>
    </source>
</evidence>
<evidence type="ECO:0000259" key="1">
    <source>
        <dbReference type="Pfam" id="PF09325"/>
    </source>
</evidence>
<gene>
    <name evidence="2" type="ORF">DILT_LOCUS16926</name>
</gene>
<evidence type="ECO:0000313" key="3">
    <source>
        <dbReference type="Proteomes" id="UP000281553"/>
    </source>
</evidence>
<dbReference type="InterPro" id="IPR015404">
    <property type="entry name" value="Vps5_C"/>
</dbReference>
<organism evidence="2 3">
    <name type="scientific">Dibothriocephalus latus</name>
    <name type="common">Fish tapeworm</name>
    <name type="synonym">Diphyllobothrium latum</name>
    <dbReference type="NCBI Taxonomy" id="60516"/>
    <lineage>
        <taxon>Eukaryota</taxon>
        <taxon>Metazoa</taxon>
        <taxon>Spiralia</taxon>
        <taxon>Lophotrochozoa</taxon>
        <taxon>Platyhelminthes</taxon>
        <taxon>Cestoda</taxon>
        <taxon>Eucestoda</taxon>
        <taxon>Diphyllobothriidea</taxon>
        <taxon>Diphyllobothriidae</taxon>
        <taxon>Dibothriocephalus</taxon>
    </lineage>
</organism>
<name>A0A3P7N182_DIBLA</name>
<protein>
    <recommendedName>
        <fullName evidence="1">Sorting nexin/Vps5-like C-terminal domain-containing protein</fullName>
    </recommendedName>
</protein>
<dbReference type="EMBL" id="UYRU01088139">
    <property type="protein sequence ID" value="VDN36035.1"/>
    <property type="molecule type" value="Genomic_DNA"/>
</dbReference>
<proteinExistence type="predicted"/>
<keyword evidence="3" id="KW-1185">Reference proteome</keyword>
<feature type="domain" description="Sorting nexin/Vps5-like C-terminal" evidence="1">
    <location>
        <begin position="22"/>
        <end position="72"/>
    </location>
</feature>
<dbReference type="Pfam" id="PF09325">
    <property type="entry name" value="Vps5"/>
    <property type="match status" value="1"/>
</dbReference>
<dbReference type="Proteomes" id="UP000281553">
    <property type="component" value="Unassembled WGS sequence"/>
</dbReference>
<accession>A0A3P7N182</accession>
<sequence>MYSECPVTPELNANLGYPTWETLSERVKMYKALKDNESALRGKREQKVRIEMSPKADRAKIPTLEREISEVHNFL</sequence>
<dbReference type="OrthoDB" id="271164at2759"/>